<evidence type="ECO:0000256" key="4">
    <source>
        <dbReference type="ARBA" id="ARBA00023098"/>
    </source>
</evidence>
<evidence type="ECO:0000313" key="8">
    <source>
        <dbReference type="Proteomes" id="UP001147700"/>
    </source>
</evidence>
<dbReference type="CDD" id="cd05907">
    <property type="entry name" value="VL_LC_FACS_like"/>
    <property type="match status" value="1"/>
</dbReference>
<organism evidence="7 8">
    <name type="scientific">Solirubrobacter deserti</name>
    <dbReference type="NCBI Taxonomy" id="2282478"/>
    <lineage>
        <taxon>Bacteria</taxon>
        <taxon>Bacillati</taxon>
        <taxon>Actinomycetota</taxon>
        <taxon>Thermoleophilia</taxon>
        <taxon>Solirubrobacterales</taxon>
        <taxon>Solirubrobacteraceae</taxon>
        <taxon>Solirubrobacter</taxon>
    </lineage>
</organism>
<reference evidence="7" key="1">
    <citation type="submission" date="2022-10" db="EMBL/GenBank/DDBJ databases">
        <title>The WGS of Solirubrobacter sp. CPCC 204708.</title>
        <authorList>
            <person name="Jiang Z."/>
        </authorList>
    </citation>
    <scope>NUCLEOTIDE SEQUENCE</scope>
    <source>
        <strain evidence="7">CPCC 204708</strain>
    </source>
</reference>
<dbReference type="RefSeq" id="WP_202953104.1">
    <property type="nucleotide sequence ID" value="NZ_JAPCID010000002.1"/>
</dbReference>
<evidence type="ECO:0000256" key="1">
    <source>
        <dbReference type="ARBA" id="ARBA00006432"/>
    </source>
</evidence>
<keyword evidence="2 7" id="KW-0436">Ligase</keyword>
<evidence type="ECO:0000256" key="5">
    <source>
        <dbReference type="ARBA" id="ARBA00032875"/>
    </source>
</evidence>
<evidence type="ECO:0000256" key="3">
    <source>
        <dbReference type="ARBA" id="ARBA00022832"/>
    </source>
</evidence>
<dbReference type="PROSITE" id="PS00455">
    <property type="entry name" value="AMP_BINDING"/>
    <property type="match status" value="1"/>
</dbReference>
<gene>
    <name evidence="7" type="ORF">OJ962_01580</name>
</gene>
<dbReference type="InterPro" id="IPR020845">
    <property type="entry name" value="AMP-binding_CS"/>
</dbReference>
<dbReference type="Pfam" id="PF23562">
    <property type="entry name" value="AMP-binding_C_3"/>
    <property type="match status" value="1"/>
</dbReference>
<dbReference type="InterPro" id="IPR000873">
    <property type="entry name" value="AMP-dep_synth/lig_dom"/>
</dbReference>
<dbReference type="InterPro" id="IPR042099">
    <property type="entry name" value="ANL_N_sf"/>
</dbReference>
<dbReference type="SUPFAM" id="SSF56801">
    <property type="entry name" value="Acetyl-CoA synthetase-like"/>
    <property type="match status" value="1"/>
</dbReference>
<proteinExistence type="inferred from homology"/>
<accession>A0ABT4RCD8</accession>
<dbReference type="Proteomes" id="UP001147700">
    <property type="component" value="Unassembled WGS sequence"/>
</dbReference>
<name>A0ABT4RCD8_9ACTN</name>
<dbReference type="Pfam" id="PF00501">
    <property type="entry name" value="AMP-binding"/>
    <property type="match status" value="1"/>
</dbReference>
<dbReference type="Gene3D" id="3.40.50.12780">
    <property type="entry name" value="N-terminal domain of ligase-like"/>
    <property type="match status" value="1"/>
</dbReference>
<keyword evidence="4" id="KW-0443">Lipid metabolism</keyword>
<evidence type="ECO:0000259" key="6">
    <source>
        <dbReference type="Pfam" id="PF00501"/>
    </source>
</evidence>
<evidence type="ECO:0000313" key="7">
    <source>
        <dbReference type="EMBL" id="MDA0136171.1"/>
    </source>
</evidence>
<evidence type="ECO:0000256" key="2">
    <source>
        <dbReference type="ARBA" id="ARBA00022598"/>
    </source>
</evidence>
<dbReference type="GO" id="GO:0016874">
    <property type="term" value="F:ligase activity"/>
    <property type="evidence" value="ECO:0007669"/>
    <property type="project" value="UniProtKB-KW"/>
</dbReference>
<dbReference type="EMBL" id="JAPCID010000002">
    <property type="protein sequence ID" value="MDA0136171.1"/>
    <property type="molecule type" value="Genomic_DNA"/>
</dbReference>
<protein>
    <recommendedName>
        <fullName evidence="5">Acyl-CoA synthetase</fullName>
    </recommendedName>
</protein>
<comment type="caution">
    <text evidence="7">The sequence shown here is derived from an EMBL/GenBank/DDBJ whole genome shotgun (WGS) entry which is preliminary data.</text>
</comment>
<sequence>MADTAQRSSAAEERSLGGLALAAADRHSGDAMRAPGRPAITYAEFGRAIREIAGGLAALGVEPGDPVAILCGTIPEWTLADFGAFCAGAVVVPVYHTNSPEECEYVLQHSGAKVVLLEDAEQAAKVAAVRPNLPELEHVVVLTGEAPDAITLADLRGRGVENGEQVARERTEAITPDDTATIVYTSGTTGPPKGCVLSHGNLLYTAGAYIERLELRDKPSIMFQYLPLAHVLARMVSFVTIEVGGTLAFWGGDTKNLAADIAEAQPTHIPTVPRLLEKIMTRVISTAEGAGGAKAAIFKRALSTGEKVAKAQREGGSVNPLIKIQAALGHKLALSKVKNALGPNDPVLITGAAPIGAEVIEFFYACGVPVLEGYGMTETCAAATLNTLSEIQVGSVGRPLPGTEVSLGDDGEILMRGPHVFKGYHRNQEATDAIIDDDGWLHSGDLGEIIDGYVRITGRKKDLIITSSGKNVSPEMLESALRETRWISQAIAAGDRRSYLVALVTIDPDEAPKLAAELGVPADPESMATDEKVRERIWEDIDTVNQRFARIEQIKRFAILPHDLSQETGELTPTLKVKRSVVYEKYAGDVDALYEGTPSE</sequence>
<keyword evidence="3" id="KW-0276">Fatty acid metabolism</keyword>
<dbReference type="PANTHER" id="PTHR43272">
    <property type="entry name" value="LONG-CHAIN-FATTY-ACID--COA LIGASE"/>
    <property type="match status" value="1"/>
</dbReference>
<comment type="similarity">
    <text evidence="1">Belongs to the ATP-dependent AMP-binding enzyme family.</text>
</comment>
<keyword evidence="8" id="KW-1185">Reference proteome</keyword>
<dbReference type="PANTHER" id="PTHR43272:SF32">
    <property type="entry name" value="AMP-DEPENDENT SYNTHETASE_LIGASE DOMAIN-CONTAINING PROTEIN"/>
    <property type="match status" value="1"/>
</dbReference>
<feature type="domain" description="AMP-dependent synthetase/ligase" evidence="6">
    <location>
        <begin position="37"/>
        <end position="425"/>
    </location>
</feature>